<sequence length="402" mass="45588">MIASHKVQTTDGAQWFPLTKMEDAIYGNHRPAGLESRFETTQLSATLQYLQHRAAEISKANPWVHGRLRRQPRNQKLAVWVPDVAEVFLKVIQVDSLDDTTRIASEANCGTGKQCLEHQWPILKLRVFLSHRVPSQLLLTLSVCHQVSDATAMYALWGMLDPRATVEALDMQRQSRDFWLTSASGLPSQAKFVYSLLCTESSPLRKKRKIDQRKLTPLFHMIRRDWIQEQKLAHKKTKDAPFVSTQDVFTSWYMRTFQPACGSLVVNLRHRHNKDLTNKHVGNYLDLLVMNPADYASPSQIRKIVASSGAASKWNMPGRGSLQGTVSCWHTLYKDVQLPHSERLTHLPLRGGMFCLSSAPNSRMAVTLFRTSATDVAIMGFAPQMKDIDINDMEPLGQELVR</sequence>
<dbReference type="AlphaFoldDB" id="A0A1Z5KCT2"/>
<evidence type="ECO:0000313" key="2">
    <source>
        <dbReference type="Proteomes" id="UP000198406"/>
    </source>
</evidence>
<dbReference type="InParanoid" id="A0A1Z5KCT2"/>
<proteinExistence type="predicted"/>
<accession>A0A1Z5KCT2</accession>
<keyword evidence="2" id="KW-1185">Reference proteome</keyword>
<gene>
    <name evidence="1" type="ORF">FisN_20Hh140</name>
</gene>
<organism evidence="1 2">
    <name type="scientific">Fistulifera solaris</name>
    <name type="common">Oleaginous diatom</name>
    <dbReference type="NCBI Taxonomy" id="1519565"/>
    <lineage>
        <taxon>Eukaryota</taxon>
        <taxon>Sar</taxon>
        <taxon>Stramenopiles</taxon>
        <taxon>Ochrophyta</taxon>
        <taxon>Bacillariophyta</taxon>
        <taxon>Bacillariophyceae</taxon>
        <taxon>Bacillariophycidae</taxon>
        <taxon>Naviculales</taxon>
        <taxon>Naviculaceae</taxon>
        <taxon>Fistulifera</taxon>
    </lineage>
</organism>
<protein>
    <submittedName>
        <fullName evidence="1">Uncharacterized protein</fullName>
    </submittedName>
</protein>
<dbReference type="OrthoDB" id="75860at2759"/>
<dbReference type="Proteomes" id="UP000198406">
    <property type="component" value="Unassembled WGS sequence"/>
</dbReference>
<evidence type="ECO:0000313" key="1">
    <source>
        <dbReference type="EMBL" id="GAX23932.1"/>
    </source>
</evidence>
<name>A0A1Z5KCT2_FISSO</name>
<reference evidence="1 2" key="1">
    <citation type="journal article" date="2015" name="Plant Cell">
        <title>Oil accumulation by the oleaginous diatom Fistulifera solaris as revealed by the genome and transcriptome.</title>
        <authorList>
            <person name="Tanaka T."/>
            <person name="Maeda Y."/>
            <person name="Veluchamy A."/>
            <person name="Tanaka M."/>
            <person name="Abida H."/>
            <person name="Marechal E."/>
            <person name="Bowler C."/>
            <person name="Muto M."/>
            <person name="Sunaga Y."/>
            <person name="Tanaka M."/>
            <person name="Yoshino T."/>
            <person name="Taniguchi T."/>
            <person name="Fukuda Y."/>
            <person name="Nemoto M."/>
            <person name="Matsumoto M."/>
            <person name="Wong P.S."/>
            <person name="Aburatani S."/>
            <person name="Fujibuchi W."/>
        </authorList>
    </citation>
    <scope>NUCLEOTIDE SEQUENCE [LARGE SCALE GENOMIC DNA]</scope>
    <source>
        <strain evidence="1 2">JPCC DA0580</strain>
    </source>
</reference>
<dbReference type="EMBL" id="BDSP01000204">
    <property type="protein sequence ID" value="GAX23932.1"/>
    <property type="molecule type" value="Genomic_DNA"/>
</dbReference>
<comment type="caution">
    <text evidence="1">The sequence shown here is derived from an EMBL/GenBank/DDBJ whole genome shotgun (WGS) entry which is preliminary data.</text>
</comment>